<evidence type="ECO:0000313" key="1">
    <source>
        <dbReference type="EMBL" id="GAC95037.1"/>
    </source>
</evidence>
<sequence length="101" mass="11123">MGGEKPLPLCHLDCGIVPHVAKSNTFSEVVFRRTDSLHNGTNLARYSNRLSLASFATYCSRILCGSIARYGDLGAERRKLRKLIEPEQCDRSHSGSGCVIL</sequence>
<proteinExistence type="predicted"/>
<dbReference type="Proteomes" id="UP000014071">
    <property type="component" value="Unassembled WGS sequence"/>
</dbReference>
<gene>
    <name evidence="1" type="ORF">PHSY_002612</name>
</gene>
<protein>
    <submittedName>
        <fullName evidence="1">Uncharacterized protein</fullName>
    </submittedName>
</protein>
<dbReference type="AlphaFoldDB" id="R9P1M0"/>
<dbReference type="RefSeq" id="XP_012188624.1">
    <property type="nucleotide sequence ID" value="XM_012333234.1"/>
</dbReference>
<name>R9P1M0_PSEHS</name>
<dbReference type="EMBL" id="DF238790">
    <property type="protein sequence ID" value="GAC95037.1"/>
    <property type="molecule type" value="Genomic_DNA"/>
</dbReference>
<dbReference type="GeneID" id="24107903"/>
<evidence type="ECO:0000313" key="2">
    <source>
        <dbReference type="Proteomes" id="UP000014071"/>
    </source>
</evidence>
<accession>R9P1M0</accession>
<organism evidence="1 2">
    <name type="scientific">Pseudozyma hubeiensis (strain SY62)</name>
    <name type="common">Yeast</name>
    <dbReference type="NCBI Taxonomy" id="1305764"/>
    <lineage>
        <taxon>Eukaryota</taxon>
        <taxon>Fungi</taxon>
        <taxon>Dikarya</taxon>
        <taxon>Basidiomycota</taxon>
        <taxon>Ustilaginomycotina</taxon>
        <taxon>Ustilaginomycetes</taxon>
        <taxon>Ustilaginales</taxon>
        <taxon>Ustilaginaceae</taxon>
        <taxon>Pseudozyma</taxon>
    </lineage>
</organism>
<reference evidence="2" key="1">
    <citation type="journal article" date="2013" name="Genome Announc.">
        <title>Draft genome sequence of the basidiomycetous yeast-like fungus Pseudozyma hubeiensis SY62, which produces an abundant amount of the biosurfactant mannosylerythritol lipids.</title>
        <authorList>
            <person name="Konishi M."/>
            <person name="Hatada Y."/>
            <person name="Horiuchi J."/>
        </authorList>
    </citation>
    <scope>NUCLEOTIDE SEQUENCE [LARGE SCALE GENOMIC DNA]</scope>
    <source>
        <strain evidence="2">SY62</strain>
    </source>
</reference>
<keyword evidence="2" id="KW-1185">Reference proteome</keyword>
<dbReference type="HOGENOM" id="CLU_2292921_0_0_1"/>